<evidence type="ECO:0008006" key="2">
    <source>
        <dbReference type="Google" id="ProtNLM"/>
    </source>
</evidence>
<dbReference type="AlphaFoldDB" id="A0A3B0SMN9"/>
<name>A0A3B0SMN9_9ZZZZ</name>
<dbReference type="Pfam" id="PF11066">
    <property type="entry name" value="DUF2867"/>
    <property type="match status" value="1"/>
</dbReference>
<proteinExistence type="predicted"/>
<reference evidence="1" key="1">
    <citation type="submission" date="2018-06" db="EMBL/GenBank/DDBJ databases">
        <authorList>
            <person name="Zhirakovskaya E."/>
        </authorList>
    </citation>
    <scope>NUCLEOTIDE SEQUENCE</scope>
</reference>
<sequence>MPVQTAQLPHNSALHKIIQPGDFTDCYYNDAVSGEVSVSEATMRALAHMPGWVHLLMRIRNFAVSFYGLKTGTHMTGPVRRGKKLVVGDRMGVFRIQSVTEDEILIGEDDRHLNFLISVLRHKQGFTLATWVRTHNRFGRIYLSAIMPFHKLIVRDALRRMSHTDA</sequence>
<protein>
    <recommendedName>
        <fullName evidence="2">DUF2867 domain-containing protein</fullName>
    </recommendedName>
</protein>
<organism evidence="1">
    <name type="scientific">hydrothermal vent metagenome</name>
    <dbReference type="NCBI Taxonomy" id="652676"/>
    <lineage>
        <taxon>unclassified sequences</taxon>
        <taxon>metagenomes</taxon>
        <taxon>ecological metagenomes</taxon>
    </lineage>
</organism>
<gene>
    <name evidence="1" type="ORF">MNBD_ALPHA01-521</name>
</gene>
<dbReference type="InterPro" id="IPR021295">
    <property type="entry name" value="DUF2867"/>
</dbReference>
<dbReference type="EMBL" id="UOEJ01000258">
    <property type="protein sequence ID" value="VAW07065.1"/>
    <property type="molecule type" value="Genomic_DNA"/>
</dbReference>
<accession>A0A3B0SMN9</accession>
<evidence type="ECO:0000313" key="1">
    <source>
        <dbReference type="EMBL" id="VAW07065.1"/>
    </source>
</evidence>